<dbReference type="SMART" id="SM00316">
    <property type="entry name" value="S1"/>
    <property type="match status" value="1"/>
</dbReference>
<dbReference type="SUPFAM" id="SSF50249">
    <property type="entry name" value="Nucleic acid-binding proteins"/>
    <property type="match status" value="1"/>
</dbReference>
<feature type="domain" description="S1 motif" evidence="2">
    <location>
        <begin position="645"/>
        <end position="714"/>
    </location>
</feature>
<dbReference type="Proteomes" id="UP001466331">
    <property type="component" value="Unassembled WGS sequence"/>
</dbReference>
<protein>
    <submittedName>
        <fullName evidence="3">Tex family protein</fullName>
    </submittedName>
</protein>
<dbReference type="Pfam" id="PF16921">
    <property type="entry name" value="Tex_YqgF"/>
    <property type="match status" value="1"/>
</dbReference>
<dbReference type="Gene3D" id="3.30.420.140">
    <property type="entry name" value="YqgF/RNase H-like domain"/>
    <property type="match status" value="1"/>
</dbReference>
<dbReference type="Pfam" id="PF17674">
    <property type="entry name" value="HHH_9"/>
    <property type="match status" value="1"/>
</dbReference>
<dbReference type="PANTHER" id="PTHR10724:SF10">
    <property type="entry name" value="S1 RNA-BINDING DOMAIN-CONTAINING PROTEIN 1"/>
    <property type="match status" value="1"/>
</dbReference>
<accession>A0ABU9U9C4</accession>
<dbReference type="Gene3D" id="1.10.10.650">
    <property type="entry name" value="RuvA domain 2-like"/>
    <property type="match status" value="1"/>
</dbReference>
<dbReference type="PROSITE" id="PS50126">
    <property type="entry name" value="S1"/>
    <property type="match status" value="1"/>
</dbReference>
<dbReference type="InterPro" id="IPR012340">
    <property type="entry name" value="NA-bd_OB-fold"/>
</dbReference>
<dbReference type="InterPro" id="IPR012337">
    <property type="entry name" value="RNaseH-like_sf"/>
</dbReference>
<dbReference type="Gene3D" id="1.10.150.310">
    <property type="entry name" value="Tex RuvX-like domain-like"/>
    <property type="match status" value="1"/>
</dbReference>
<dbReference type="Pfam" id="PF22706">
    <property type="entry name" value="Tex_central_region"/>
    <property type="match status" value="1"/>
</dbReference>
<dbReference type="CDD" id="cd05685">
    <property type="entry name" value="S1_Tex"/>
    <property type="match status" value="1"/>
</dbReference>
<dbReference type="SUPFAM" id="SSF47781">
    <property type="entry name" value="RuvA domain 2-like"/>
    <property type="match status" value="2"/>
</dbReference>
<dbReference type="Pfam" id="PF09371">
    <property type="entry name" value="Tex_N"/>
    <property type="match status" value="1"/>
</dbReference>
<dbReference type="Gene3D" id="2.40.50.140">
    <property type="entry name" value="Nucleic acid-binding proteins"/>
    <property type="match status" value="1"/>
</dbReference>
<sequence>MEITQDFIDSLTIDESAIITEIAKKLEISSAQVAATIGLFKEGCTVPFIARYRKEVTGSLDEVKVRDIDHMFKSAVNLETRRIDIIRAIFAQGKLTEELYKNIKKASSHTELEDIYAPYKKKKKTRGMIAEEKGLAPLAEAMKVMEESALRIKAAEFVKENKENPELSVSSIDEALQGAMDIIAEQVAQDSDNRKRIKDFYLKDGRIIVKGRGDEEKAKTSTYKMYWDFNEPLSQIKPHRILAINRGEREGELSVTVDVDENAATELLWRQYEIHNDYHKTAIEDGLKRLLSPAVIREIRGDKNAEADEHGISVFGENLKNLLMQQPIKGTRVLGIDPGIRTGTKCAALDETGKYLGSFVIHQNSPEEAKKTLLEGIKKYDLQLIAVGNGTGSHEVVELVAQMITENNLDVLYTVVDEDGASVYSASDIAREEFPDLDLTIRGAISIGRRLQDPLAELVKIDPKSIGVGLYQHDVNQKKLSESLDEVVQSVVNNVGVNLNTASFSLLKYVSGINNTLAKNLVKYREEKGKIKSRAELLLVPGMGPKSFQQCAGFLKIAESPDPLDNTWVHPENYEIAREIYEIIKKKGRLEAAERKALKEKYGVGDTTIADIEEELKKPNRDPRQDYPAPVMQKGILSFEDLNEGMKIKGKVKNVVDFGAFVDVGIKETALIHISEMSDSYVRNPMDVLKVGDIREFTIIELDRDRRRISLSLKSNAGKRQTDNKSRITSNSSSSTSDKKSADSERRRNSSSFSTKDDGLTYNPFAEAFKNLKK</sequence>
<dbReference type="RefSeq" id="WP_420068712.1">
    <property type="nucleotide sequence ID" value="NZ_JBCHKQ010000001.1"/>
</dbReference>
<feature type="compositionally biased region" description="Low complexity" evidence="1">
    <location>
        <begin position="727"/>
        <end position="736"/>
    </location>
</feature>
<name>A0ABU9U9C4_9SPIR</name>
<dbReference type="InterPro" id="IPR032639">
    <property type="entry name" value="Tex_YqgF"/>
</dbReference>
<reference evidence="3 4" key="1">
    <citation type="submission" date="2024-03" db="EMBL/GenBank/DDBJ databases">
        <title>Ignisphaera cupida sp. nov., a hyperthermophilic hydrolytic archaeon from a hot spring of Kamchatka, and proposal of Ignisphaeraceae fam. nov.</title>
        <authorList>
            <person name="Podosokorskaya O.A."/>
            <person name="Elcheninov A.G."/>
            <person name="Maltseva A.I."/>
            <person name="Zayulina K.S."/>
            <person name="Novikov A."/>
            <person name="Merkel A.Y."/>
        </authorList>
    </citation>
    <scope>NUCLEOTIDE SEQUENCE [LARGE SCALE GENOMIC DNA]</scope>
    <source>
        <strain evidence="3 4">38H-sp</strain>
    </source>
</reference>
<dbReference type="Pfam" id="PF12836">
    <property type="entry name" value="HHH_3"/>
    <property type="match status" value="1"/>
</dbReference>
<keyword evidence="4" id="KW-1185">Reference proteome</keyword>
<evidence type="ECO:0000313" key="3">
    <source>
        <dbReference type="EMBL" id="MEM5947263.1"/>
    </source>
</evidence>
<dbReference type="InterPro" id="IPR003029">
    <property type="entry name" value="S1_domain"/>
</dbReference>
<evidence type="ECO:0000256" key="1">
    <source>
        <dbReference type="SAM" id="MobiDB-lite"/>
    </source>
</evidence>
<dbReference type="InterPro" id="IPR037027">
    <property type="entry name" value="YqgF/RNaseH-like_dom_sf"/>
</dbReference>
<dbReference type="InterPro" id="IPR018974">
    <property type="entry name" value="Tex-like_N"/>
</dbReference>
<dbReference type="SUPFAM" id="SSF53098">
    <property type="entry name" value="Ribonuclease H-like"/>
    <property type="match status" value="1"/>
</dbReference>
<organism evidence="3 4">
    <name type="scientific">Rarispira pelagica</name>
    <dbReference type="NCBI Taxonomy" id="3141764"/>
    <lineage>
        <taxon>Bacteria</taxon>
        <taxon>Pseudomonadati</taxon>
        <taxon>Spirochaetota</taxon>
        <taxon>Spirochaetia</taxon>
        <taxon>Winmispirales</taxon>
        <taxon>Winmispiraceae</taxon>
        <taxon>Rarispira</taxon>
    </lineage>
</organism>
<dbReference type="Pfam" id="PF00575">
    <property type="entry name" value="S1"/>
    <property type="match status" value="1"/>
</dbReference>
<comment type="caution">
    <text evidence="3">The sequence shown here is derived from an EMBL/GenBank/DDBJ whole genome shotgun (WGS) entry which is preliminary data.</text>
</comment>
<dbReference type="Gene3D" id="1.10.3500.10">
    <property type="entry name" value="Tex N-terminal region-like"/>
    <property type="match status" value="1"/>
</dbReference>
<proteinExistence type="predicted"/>
<dbReference type="SUPFAM" id="SSF158832">
    <property type="entry name" value="Tex N-terminal region-like"/>
    <property type="match status" value="1"/>
</dbReference>
<dbReference type="InterPro" id="IPR050437">
    <property type="entry name" value="Ribos_protein_bS1-like"/>
</dbReference>
<feature type="region of interest" description="Disordered" evidence="1">
    <location>
        <begin position="713"/>
        <end position="761"/>
    </location>
</feature>
<dbReference type="InterPro" id="IPR006641">
    <property type="entry name" value="YqgF/RNaseH-like_dom"/>
</dbReference>
<dbReference type="EMBL" id="JBCHKQ010000001">
    <property type="protein sequence ID" value="MEM5947263.1"/>
    <property type="molecule type" value="Genomic_DNA"/>
</dbReference>
<dbReference type="InterPro" id="IPR055179">
    <property type="entry name" value="Tex-like_central_region"/>
</dbReference>
<evidence type="ECO:0000313" key="4">
    <source>
        <dbReference type="Proteomes" id="UP001466331"/>
    </source>
</evidence>
<dbReference type="SMART" id="SM00732">
    <property type="entry name" value="YqgFc"/>
    <property type="match status" value="1"/>
</dbReference>
<dbReference type="InterPro" id="IPR041692">
    <property type="entry name" value="HHH_9"/>
</dbReference>
<dbReference type="InterPro" id="IPR010994">
    <property type="entry name" value="RuvA_2-like"/>
</dbReference>
<gene>
    <name evidence="3" type="ORF">WKV44_01775</name>
</gene>
<dbReference type="InterPro" id="IPR023319">
    <property type="entry name" value="Tex-like_HTH_dom_sf"/>
</dbReference>
<evidence type="ECO:0000259" key="2">
    <source>
        <dbReference type="PROSITE" id="PS50126"/>
    </source>
</evidence>
<dbReference type="PANTHER" id="PTHR10724">
    <property type="entry name" value="30S RIBOSOMAL PROTEIN S1"/>
    <property type="match status" value="1"/>
</dbReference>
<dbReference type="InterPro" id="IPR044146">
    <property type="entry name" value="S1_Tex"/>
</dbReference>
<feature type="compositionally biased region" description="Basic and acidic residues" evidence="1">
    <location>
        <begin position="737"/>
        <end position="748"/>
    </location>
</feature>
<dbReference type="InterPro" id="IPR023323">
    <property type="entry name" value="Tex-like_dom_sf"/>
</dbReference>